<feature type="domain" description="DUF5916" evidence="2">
    <location>
        <begin position="243"/>
        <end position="341"/>
    </location>
</feature>
<keyword evidence="4" id="KW-1185">Reference proteome</keyword>
<name>A0A1G1SUU9_9BACT</name>
<dbReference type="InterPro" id="IPR010502">
    <property type="entry name" value="Carb-bd_dom_fam9"/>
</dbReference>
<dbReference type="Pfam" id="PF06452">
    <property type="entry name" value="CBM9_1"/>
    <property type="match status" value="1"/>
</dbReference>
<proteinExistence type="predicted"/>
<comment type="caution">
    <text evidence="3">The sequence shown here is derived from an EMBL/GenBank/DDBJ whole genome shotgun (WGS) entry which is preliminary data.</text>
</comment>
<dbReference type="Pfam" id="PF19313">
    <property type="entry name" value="DUF5916"/>
    <property type="match status" value="1"/>
</dbReference>
<dbReference type="GO" id="GO:0004553">
    <property type="term" value="F:hydrolase activity, hydrolyzing O-glycosyl compounds"/>
    <property type="evidence" value="ECO:0007669"/>
    <property type="project" value="InterPro"/>
</dbReference>
<organism evidence="3 4">
    <name type="scientific">Hymenobacter lapidarius</name>
    <dbReference type="NCBI Taxonomy" id="1908237"/>
    <lineage>
        <taxon>Bacteria</taxon>
        <taxon>Pseudomonadati</taxon>
        <taxon>Bacteroidota</taxon>
        <taxon>Cytophagia</taxon>
        <taxon>Cytophagales</taxon>
        <taxon>Hymenobacteraceae</taxon>
        <taxon>Hymenobacter</taxon>
    </lineage>
</organism>
<dbReference type="GO" id="GO:0016052">
    <property type="term" value="P:carbohydrate catabolic process"/>
    <property type="evidence" value="ECO:0007669"/>
    <property type="project" value="InterPro"/>
</dbReference>
<dbReference type="InterPro" id="IPR045670">
    <property type="entry name" value="DUF5916"/>
</dbReference>
<reference evidence="3 4" key="1">
    <citation type="submission" date="2016-08" db="EMBL/GenBank/DDBJ databases">
        <title>Hymenobacter coccineus sp. nov., Hymenobacter lapidarius sp. nov. and Hymenobacter glacialis sp. nov., isolated from Antarctic soil.</title>
        <authorList>
            <person name="Sedlacek I."/>
            <person name="Kralova S."/>
            <person name="Kyrova K."/>
            <person name="Maslanova I."/>
            <person name="Stankova E."/>
            <person name="Vrbovska V."/>
            <person name="Nemec M."/>
            <person name="Bartak M."/>
            <person name="Svec P."/>
            <person name="Busse H.-J."/>
            <person name="Pantucek R."/>
        </authorList>
    </citation>
    <scope>NUCLEOTIDE SEQUENCE [LARGE SCALE GENOMIC DNA]</scope>
    <source>
        <strain evidence="3 4">CCM 8643</strain>
    </source>
</reference>
<dbReference type="SUPFAM" id="SSF49344">
    <property type="entry name" value="CBD9-like"/>
    <property type="match status" value="1"/>
</dbReference>
<gene>
    <name evidence="3" type="ORF">BEN47_18555</name>
</gene>
<evidence type="ECO:0000313" key="4">
    <source>
        <dbReference type="Proteomes" id="UP000176294"/>
    </source>
</evidence>
<dbReference type="EMBL" id="MDZB01000147">
    <property type="protein sequence ID" value="OGX82409.1"/>
    <property type="molecule type" value="Genomic_DNA"/>
</dbReference>
<dbReference type="Proteomes" id="UP000176294">
    <property type="component" value="Unassembled WGS sequence"/>
</dbReference>
<evidence type="ECO:0000259" key="1">
    <source>
        <dbReference type="Pfam" id="PF06452"/>
    </source>
</evidence>
<dbReference type="STRING" id="1908237.BEN47_18555"/>
<accession>A0A1G1SUU9</accession>
<protein>
    <submittedName>
        <fullName evidence="3">Uncharacterized protein</fullName>
    </submittedName>
</protein>
<dbReference type="AlphaFoldDB" id="A0A1G1SUU9"/>
<feature type="domain" description="Carbohydrate-binding" evidence="1">
    <location>
        <begin position="38"/>
        <end position="184"/>
    </location>
</feature>
<evidence type="ECO:0000313" key="3">
    <source>
        <dbReference type="EMBL" id="OGX82409.1"/>
    </source>
</evidence>
<dbReference type="GO" id="GO:0030246">
    <property type="term" value="F:carbohydrate binding"/>
    <property type="evidence" value="ECO:0007669"/>
    <property type="project" value="InterPro"/>
</dbReference>
<evidence type="ECO:0000259" key="2">
    <source>
        <dbReference type="Pfam" id="PF19313"/>
    </source>
</evidence>
<dbReference type="CDD" id="cd09618">
    <property type="entry name" value="CBM9_like_2"/>
    <property type="match status" value="1"/>
</dbReference>
<dbReference type="Gene3D" id="2.60.40.1190">
    <property type="match status" value="1"/>
</dbReference>
<sequence>MLLALLPVGPAAHAQEIFAPPATPPVIRAVRATGPITVDGRLDEAAWRAAPVIRNFRQVEPNQGQPARPDTDVRIVFDEHNLYIGAFCADSLGAAGVRAPDMRRDFDFFEHDLFGVGFDPFRTRRNVMSFQTNPYGAQRDLQVFDDNLFDRDWDALWKVRTTRTDSGWVAEMQLPWATLRYPAGSKNPTDTVEWGINFVRLARRSNQTSGFPGWPRAYTNARMSYAAVVRGLQPPPAGANIRVAPYLVTQVERNRPGRDEPTTRDTKVKVGGDVKWAINPHAVLDLTLNTDFAQADADRQVINLRRFNVFFPERRQFFLENAGLFAPSTPLFQPFFSRTIGLGDNGLPLPLTGGARYTDRTVGRGIGGLYVRQKGDDFAGGQAPAHFGVGRYLKNYGKQNNVGLLVTSRTDEARADTGRVGQSTTVSIDGFIRPSQPWTINYLLSGSLARERTGNGLAGHMGVSYSTNQYYLATQHSLITERYLPVMGFVARQNLIYHNPNGYLIWRPEWKPKFLRSIEPGFDLQVYQGASDRRFQEGLLRVYPLYLVFQSGATLVGTYELHRQDLPVDFDPVGIVIAKGRYSYHRSELSYSSDQSRKLSVRGYGATGGYYNGRLHTASGTLRYSPSAHAALRLLGEYNALRGVGTEARNQDAWLLGPEARLSLNPRVQLTAFYQYSSASRLARWNVRASWEFKPLSYVYLVFNELGNQALDSRQQQLISKLTYIKQF</sequence>